<name>A0ABN2TAB6_9ACTN</name>
<comment type="cofactor">
    <cofactor evidence="1">
        <name>pyridoxal 5'-phosphate</name>
        <dbReference type="ChEBI" id="CHEBI:597326"/>
    </cofactor>
</comment>
<accession>A0ABN2TAB6</accession>
<dbReference type="NCBIfam" id="NF007825">
    <property type="entry name" value="PRK10534.1"/>
    <property type="match status" value="1"/>
</dbReference>
<dbReference type="Pfam" id="PF01212">
    <property type="entry name" value="Beta_elim_lyase"/>
    <property type="match status" value="1"/>
</dbReference>
<dbReference type="PANTHER" id="PTHR48097">
    <property type="entry name" value="L-THREONINE ALDOLASE-RELATED"/>
    <property type="match status" value="1"/>
</dbReference>
<evidence type="ECO:0000256" key="1">
    <source>
        <dbReference type="ARBA" id="ARBA00001933"/>
    </source>
</evidence>
<evidence type="ECO:0000259" key="5">
    <source>
        <dbReference type="Pfam" id="PF01212"/>
    </source>
</evidence>
<dbReference type="InterPro" id="IPR001597">
    <property type="entry name" value="ArAA_b-elim_lyase/Thr_aldolase"/>
</dbReference>
<protein>
    <submittedName>
        <fullName evidence="6">GntG family PLP-dependent aldolase</fullName>
    </submittedName>
</protein>
<dbReference type="NCBIfam" id="NF041359">
    <property type="entry name" value="GntG_guanitoxin"/>
    <property type="match status" value="1"/>
</dbReference>
<evidence type="ECO:0000256" key="2">
    <source>
        <dbReference type="ARBA" id="ARBA00006966"/>
    </source>
</evidence>
<dbReference type="EMBL" id="BAAAQM010000077">
    <property type="protein sequence ID" value="GAA2003213.1"/>
    <property type="molecule type" value="Genomic_DNA"/>
</dbReference>
<keyword evidence="3" id="KW-0663">Pyridoxal phosphate</keyword>
<evidence type="ECO:0000313" key="6">
    <source>
        <dbReference type="EMBL" id="GAA2003213.1"/>
    </source>
</evidence>
<dbReference type="SUPFAM" id="SSF53383">
    <property type="entry name" value="PLP-dependent transferases"/>
    <property type="match status" value="1"/>
</dbReference>
<reference evidence="6 7" key="1">
    <citation type="journal article" date="2019" name="Int. J. Syst. Evol. Microbiol.">
        <title>The Global Catalogue of Microorganisms (GCM) 10K type strain sequencing project: providing services to taxonomists for standard genome sequencing and annotation.</title>
        <authorList>
            <consortium name="The Broad Institute Genomics Platform"/>
            <consortium name="The Broad Institute Genome Sequencing Center for Infectious Disease"/>
            <person name="Wu L."/>
            <person name="Ma J."/>
        </authorList>
    </citation>
    <scope>NUCLEOTIDE SEQUENCE [LARGE SCALE GENOMIC DNA]</scope>
    <source>
        <strain evidence="6 7">JCM 16013</strain>
    </source>
</reference>
<dbReference type="PANTHER" id="PTHR48097:SF9">
    <property type="entry name" value="L-THREONINE ALDOLASE"/>
    <property type="match status" value="1"/>
</dbReference>
<evidence type="ECO:0000256" key="3">
    <source>
        <dbReference type="ARBA" id="ARBA00022898"/>
    </source>
</evidence>
<dbReference type="PIRSF" id="PIRSF017617">
    <property type="entry name" value="Thr_aldolase"/>
    <property type="match status" value="1"/>
</dbReference>
<dbReference type="InterPro" id="IPR023603">
    <property type="entry name" value="Low_specificity_L-TA-like"/>
</dbReference>
<evidence type="ECO:0000313" key="7">
    <source>
        <dbReference type="Proteomes" id="UP001499854"/>
    </source>
</evidence>
<organism evidence="6 7">
    <name type="scientific">Catenulispora subtropica</name>
    <dbReference type="NCBI Taxonomy" id="450798"/>
    <lineage>
        <taxon>Bacteria</taxon>
        <taxon>Bacillati</taxon>
        <taxon>Actinomycetota</taxon>
        <taxon>Actinomycetes</taxon>
        <taxon>Catenulisporales</taxon>
        <taxon>Catenulisporaceae</taxon>
        <taxon>Catenulispora</taxon>
    </lineage>
</organism>
<comment type="similarity">
    <text evidence="2">Belongs to the threonine aldolase family.</text>
</comment>
<keyword evidence="7" id="KW-1185">Reference proteome</keyword>
<dbReference type="Proteomes" id="UP001499854">
    <property type="component" value="Unassembled WGS sequence"/>
</dbReference>
<comment type="caution">
    <text evidence="6">The sequence shown here is derived from an EMBL/GenBank/DDBJ whole genome shotgun (WGS) entry which is preliminary data.</text>
</comment>
<dbReference type="InterPro" id="IPR015424">
    <property type="entry name" value="PyrdxlP-dep_Trfase"/>
</dbReference>
<feature type="compositionally biased region" description="Basic and acidic residues" evidence="4">
    <location>
        <begin position="376"/>
        <end position="385"/>
    </location>
</feature>
<feature type="region of interest" description="Disordered" evidence="4">
    <location>
        <begin position="370"/>
        <end position="391"/>
    </location>
</feature>
<evidence type="ECO:0000256" key="4">
    <source>
        <dbReference type="SAM" id="MobiDB-lite"/>
    </source>
</evidence>
<feature type="domain" description="Aromatic amino acid beta-eliminating lyase/threonine aldolase" evidence="5">
    <location>
        <begin position="26"/>
        <end position="311"/>
    </location>
</feature>
<dbReference type="Gene3D" id="3.90.1150.10">
    <property type="entry name" value="Aspartate Aminotransferase, domain 1"/>
    <property type="match status" value="1"/>
</dbReference>
<sequence>MGARRTVVAPRTDSTHEEVFVPSRVELRSDTFTLPSAAMLRAMASAELGDDVYGEDPTVNELEALAARTLGKPAACFLPSGTMANLASIMAHCPRGSKVIVGEESDIYVYEAGGAAVCGGVTYHPLPIQADGSLALADIAAAFPADPGDPQFALPALLCLENPQNQAGAKVLPMSYLADAKALAAERGIALHMDGARLFNAALALDVDPAEIAAHADSLQFCLSKGLGAPVGSMAVGEAAFVARVRRLRKMLGGGMRQSGVLAAAAIVALENRARLAEDHATARRLAAGLRRIEGVVVDTDDVSTNMVFFRVVAPGWDNRAFLAACAAGGVGLAELAHDQIRAVTHYGIDDADIDHVLAVIASVLRGATPASPPARESHDHRDFQESALAR</sequence>
<dbReference type="InterPro" id="IPR015422">
    <property type="entry name" value="PyrdxlP-dep_Trfase_small"/>
</dbReference>
<proteinExistence type="inferred from homology"/>
<dbReference type="Gene3D" id="3.40.640.10">
    <property type="entry name" value="Type I PLP-dependent aspartate aminotransferase-like (Major domain)"/>
    <property type="match status" value="1"/>
</dbReference>
<dbReference type="InterPro" id="IPR015421">
    <property type="entry name" value="PyrdxlP-dep_Trfase_major"/>
</dbReference>
<gene>
    <name evidence="6" type="ORF">GCM10009838_81610</name>
</gene>